<dbReference type="Pfam" id="PF13620">
    <property type="entry name" value="CarboxypepD_reg"/>
    <property type="match status" value="1"/>
</dbReference>
<evidence type="ECO:0000313" key="15">
    <source>
        <dbReference type="Proteomes" id="UP000031802"/>
    </source>
</evidence>
<dbReference type="EMBL" id="JJMU01000072">
    <property type="protein sequence ID" value="KGE12343.1"/>
    <property type="molecule type" value="Genomic_DNA"/>
</dbReference>
<dbReference type="AlphaFoldDB" id="A0A0B8T127"/>
<dbReference type="InterPro" id="IPR008969">
    <property type="entry name" value="CarboxyPept-like_regulatory"/>
</dbReference>
<protein>
    <submittedName>
        <fullName evidence="14">TonB-dependent receptor</fullName>
    </submittedName>
</protein>
<evidence type="ECO:0000259" key="13">
    <source>
        <dbReference type="Pfam" id="PF07715"/>
    </source>
</evidence>
<dbReference type="SUPFAM" id="SSF56935">
    <property type="entry name" value="Porins"/>
    <property type="match status" value="1"/>
</dbReference>
<dbReference type="InterPro" id="IPR037066">
    <property type="entry name" value="Plug_dom_sf"/>
</dbReference>
<keyword evidence="6 11" id="KW-0798">TonB box</keyword>
<comment type="caution">
    <text evidence="14">The sequence shown here is derived from an EMBL/GenBank/DDBJ whole genome shotgun (WGS) entry which is preliminary data.</text>
</comment>
<dbReference type="InterPro" id="IPR036942">
    <property type="entry name" value="Beta-barrel_TonB_sf"/>
</dbReference>
<keyword evidence="8 14" id="KW-0675">Receptor</keyword>
<feature type="domain" description="TonB-dependent receptor plug" evidence="13">
    <location>
        <begin position="131"/>
        <end position="237"/>
    </location>
</feature>
<dbReference type="InterPro" id="IPR012910">
    <property type="entry name" value="Plug_dom"/>
</dbReference>
<evidence type="ECO:0000256" key="3">
    <source>
        <dbReference type="ARBA" id="ARBA00022452"/>
    </source>
</evidence>
<dbReference type="CDD" id="cd01347">
    <property type="entry name" value="ligand_gated_channel"/>
    <property type="match status" value="1"/>
</dbReference>
<reference evidence="15" key="1">
    <citation type="submission" date="2014-04" db="EMBL/GenBank/DDBJ databases">
        <title>Whole-Genome optical mapping and complete genome sequence of Sphingobacterium deserti sp. nov., a new spaces isolated from desert in the west of China.</title>
        <authorList>
            <person name="Teng C."/>
            <person name="Zhou Z."/>
            <person name="Li X."/>
            <person name="Chen M."/>
            <person name="Lin M."/>
            <person name="Wang L."/>
            <person name="Su S."/>
            <person name="Zhang C."/>
            <person name="Zhang W."/>
        </authorList>
    </citation>
    <scope>NUCLEOTIDE SEQUENCE [LARGE SCALE GENOMIC DNA]</scope>
    <source>
        <strain evidence="15">ACCC05744</strain>
    </source>
</reference>
<dbReference type="SUPFAM" id="SSF49464">
    <property type="entry name" value="Carboxypeptidase regulatory domain-like"/>
    <property type="match status" value="1"/>
</dbReference>
<evidence type="ECO:0000256" key="8">
    <source>
        <dbReference type="ARBA" id="ARBA00023170"/>
    </source>
</evidence>
<keyword evidence="7 10" id="KW-0472">Membrane</keyword>
<gene>
    <name evidence="14" type="ORF">DI53_3832</name>
</gene>
<keyword evidence="9 10" id="KW-0998">Cell outer membrane</keyword>
<evidence type="ECO:0000256" key="9">
    <source>
        <dbReference type="ARBA" id="ARBA00023237"/>
    </source>
</evidence>
<evidence type="ECO:0000256" key="11">
    <source>
        <dbReference type="RuleBase" id="RU003357"/>
    </source>
</evidence>
<comment type="subcellular location">
    <subcellularLocation>
        <location evidence="1 10">Cell outer membrane</location>
        <topology evidence="1 10">Multi-pass membrane protein</topology>
    </subcellularLocation>
</comment>
<dbReference type="PATRIC" id="fig|1229276.3.peg.3968"/>
<evidence type="ECO:0000259" key="12">
    <source>
        <dbReference type="Pfam" id="PF00593"/>
    </source>
</evidence>
<dbReference type="PANTHER" id="PTHR30069">
    <property type="entry name" value="TONB-DEPENDENT OUTER MEMBRANE RECEPTOR"/>
    <property type="match status" value="1"/>
</dbReference>
<organism evidence="14 15">
    <name type="scientific">Sphingobacterium deserti</name>
    <dbReference type="NCBI Taxonomy" id="1229276"/>
    <lineage>
        <taxon>Bacteria</taxon>
        <taxon>Pseudomonadati</taxon>
        <taxon>Bacteroidota</taxon>
        <taxon>Sphingobacteriia</taxon>
        <taxon>Sphingobacteriales</taxon>
        <taxon>Sphingobacteriaceae</taxon>
        <taxon>Sphingobacterium</taxon>
    </lineage>
</organism>
<evidence type="ECO:0000313" key="14">
    <source>
        <dbReference type="EMBL" id="KGE12343.1"/>
    </source>
</evidence>
<dbReference type="Gene3D" id="2.40.170.20">
    <property type="entry name" value="TonB-dependent receptor, beta-barrel domain"/>
    <property type="match status" value="1"/>
</dbReference>
<keyword evidence="4 10" id="KW-0812">Transmembrane</keyword>
<sequence>MRLRRFTIYNRLILVLWFFLPSILIGQSRNLLSGYVLDSLRRPLENAQVTLHPDNKIMQTDTAGFFSFTDLYSGTYKLEVRRVGFAPSMHAIALEDIDSLITIHLRADARQIDTVLVNGKVAAVDNLVRVESSAMPVKIITRREIELMGSRRLDEVMKEQTGVAVVNDVAGGSRAVGVQVQGFSSNYVMVLIDGQPMMGRNNGNFDLSRISVTNIERIEIIKGATSCLYGSDALGGAINIVTRHGAVTPQAQASILYGSRNIVDATLEAETPFAHQRGSVVVSGNYYRTDGFNTDRQFLDNESTTFPPYENYSFQGRGRYRVSKKGTFGLTSRYAARKSTMINAWSEDLRIEDKQEDQELSLAASYDHSFSSALRSMSRYYYTRFHTQMDASWLQQEILAGAESFGQQAHRLEQQFAYTPMQALKFTGGLGAGLERMDEQSLDERRSLNTAFAFLQTEWKATERLLSTLGLRYDYSNAYNGRLSPSLGLQYQLHSSLLLKAGVGAGFKAPDYKMRYQVFFNPAANYLVVGSDRAKQIIEAMDASGEISFKNTYMLNILDNNLKAEKSLSNNIGLAWSPSPKLQLDASLFYHRINDQINTVVVANGTTITSIFSYRNLPKAVNKGFEVSATYQASRSLQLSAGYQYLIAKDLAMLDSIRSGRYPYNQYNNAATGEYRESRESDYWGIEDRSRHMLNLKALYTYQPWDINLNLRANIRGRYPFQDINGNQFIDNADAFVPWHTLLNVTLEKRIFDQRMTIRLVGDNLLNFTNRNMLGQPGRVVLAGLSYRWMKD</sequence>
<keyword evidence="15" id="KW-1185">Reference proteome</keyword>
<proteinExistence type="inferred from homology"/>
<keyword evidence="5" id="KW-0732">Signal</keyword>
<dbReference type="InterPro" id="IPR000531">
    <property type="entry name" value="Beta-barrel_TonB"/>
</dbReference>
<dbReference type="Pfam" id="PF00593">
    <property type="entry name" value="TonB_dep_Rec_b-barrel"/>
    <property type="match status" value="1"/>
</dbReference>
<evidence type="ECO:0000256" key="4">
    <source>
        <dbReference type="ARBA" id="ARBA00022692"/>
    </source>
</evidence>
<dbReference type="eggNOG" id="COG4771">
    <property type="taxonomic scope" value="Bacteria"/>
</dbReference>
<dbReference type="GO" id="GO:0015344">
    <property type="term" value="F:siderophore uptake transmembrane transporter activity"/>
    <property type="evidence" value="ECO:0007669"/>
    <property type="project" value="TreeGrafter"/>
</dbReference>
<dbReference type="Proteomes" id="UP000031802">
    <property type="component" value="Unassembled WGS sequence"/>
</dbReference>
<evidence type="ECO:0000256" key="2">
    <source>
        <dbReference type="ARBA" id="ARBA00022448"/>
    </source>
</evidence>
<dbReference type="Gene3D" id="2.60.40.1120">
    <property type="entry name" value="Carboxypeptidase-like, regulatory domain"/>
    <property type="match status" value="1"/>
</dbReference>
<dbReference type="Gene3D" id="2.170.130.10">
    <property type="entry name" value="TonB-dependent receptor, plug domain"/>
    <property type="match status" value="1"/>
</dbReference>
<keyword evidence="3 10" id="KW-1134">Transmembrane beta strand</keyword>
<dbReference type="GO" id="GO:0009279">
    <property type="term" value="C:cell outer membrane"/>
    <property type="evidence" value="ECO:0007669"/>
    <property type="project" value="UniProtKB-SubCell"/>
</dbReference>
<dbReference type="PROSITE" id="PS52016">
    <property type="entry name" value="TONB_DEPENDENT_REC_3"/>
    <property type="match status" value="1"/>
</dbReference>
<evidence type="ECO:0000256" key="7">
    <source>
        <dbReference type="ARBA" id="ARBA00023136"/>
    </source>
</evidence>
<dbReference type="STRING" id="1229276.DI53_3832"/>
<evidence type="ECO:0000256" key="6">
    <source>
        <dbReference type="ARBA" id="ARBA00023077"/>
    </source>
</evidence>
<evidence type="ECO:0000256" key="10">
    <source>
        <dbReference type="PROSITE-ProRule" id="PRU01360"/>
    </source>
</evidence>
<dbReference type="GO" id="GO:0044718">
    <property type="term" value="P:siderophore transmembrane transport"/>
    <property type="evidence" value="ECO:0007669"/>
    <property type="project" value="TreeGrafter"/>
</dbReference>
<reference evidence="14 15" key="2">
    <citation type="journal article" date="2015" name="PLoS ONE">
        <title>Whole-Genome Optical Mapping and Finished Genome Sequence of Sphingobacterium deserti sp. nov., a New Species Isolated from the Western Desert of China.</title>
        <authorList>
            <person name="Teng C."/>
            <person name="Zhou Z."/>
            <person name="Molnar I."/>
            <person name="Li X."/>
            <person name="Tang R."/>
            <person name="Chen M."/>
            <person name="Wang L."/>
            <person name="Su S."/>
            <person name="Zhang W."/>
            <person name="Lin M."/>
        </authorList>
    </citation>
    <scope>NUCLEOTIDE SEQUENCE [LARGE SCALE GENOMIC DNA]</scope>
    <source>
        <strain evidence="15">ACCC05744</strain>
    </source>
</reference>
<dbReference type="PANTHER" id="PTHR30069:SF29">
    <property type="entry name" value="HEMOGLOBIN AND HEMOGLOBIN-HAPTOGLOBIN-BINDING PROTEIN 1-RELATED"/>
    <property type="match status" value="1"/>
</dbReference>
<name>A0A0B8T127_9SPHI</name>
<evidence type="ECO:0000256" key="5">
    <source>
        <dbReference type="ARBA" id="ARBA00022729"/>
    </source>
</evidence>
<dbReference type="InterPro" id="IPR039426">
    <property type="entry name" value="TonB-dep_rcpt-like"/>
</dbReference>
<keyword evidence="2 10" id="KW-0813">Transport</keyword>
<evidence type="ECO:0000256" key="1">
    <source>
        <dbReference type="ARBA" id="ARBA00004571"/>
    </source>
</evidence>
<accession>A0A0B8T127</accession>
<comment type="similarity">
    <text evidence="10 11">Belongs to the TonB-dependent receptor family.</text>
</comment>
<feature type="domain" description="TonB-dependent receptor-like beta-barrel" evidence="12">
    <location>
        <begin position="286"/>
        <end position="765"/>
    </location>
</feature>
<dbReference type="Pfam" id="PF07715">
    <property type="entry name" value="Plug"/>
    <property type="match status" value="1"/>
</dbReference>